<reference evidence="4 5" key="1">
    <citation type="submission" date="2022-09" db="EMBL/GenBank/DDBJ databases">
        <authorList>
            <person name="Palmer J.M."/>
        </authorList>
    </citation>
    <scope>NUCLEOTIDE SEQUENCE [LARGE SCALE GENOMIC DNA]</scope>
    <source>
        <strain evidence="4 5">DSM 7382</strain>
    </source>
</reference>
<dbReference type="InterPro" id="IPR040254">
    <property type="entry name" value="Ecm3-like"/>
</dbReference>
<dbReference type="Proteomes" id="UP001385951">
    <property type="component" value="Unassembled WGS sequence"/>
</dbReference>
<accession>A0AAW0FNJ3</accession>
<keyword evidence="1" id="KW-0175">Coiled coil</keyword>
<feature type="transmembrane region" description="Helical" evidence="2">
    <location>
        <begin position="104"/>
        <end position="127"/>
    </location>
</feature>
<feature type="coiled-coil region" evidence="1">
    <location>
        <begin position="173"/>
        <end position="207"/>
    </location>
</feature>
<dbReference type="Pfam" id="PF18035">
    <property type="entry name" value="Bap31_Bap29_C"/>
    <property type="match status" value="1"/>
</dbReference>
<feature type="transmembrane region" description="Helical" evidence="2">
    <location>
        <begin position="36"/>
        <end position="56"/>
    </location>
</feature>
<comment type="caution">
    <text evidence="4">The sequence shown here is derived from an EMBL/GenBank/DDBJ whole genome shotgun (WGS) entry which is preliminary data.</text>
</comment>
<keyword evidence="2" id="KW-0472">Membrane</keyword>
<keyword evidence="5" id="KW-1185">Reference proteome</keyword>
<evidence type="ECO:0000256" key="2">
    <source>
        <dbReference type="SAM" id="Phobius"/>
    </source>
</evidence>
<dbReference type="InterPro" id="IPR041672">
    <property type="entry name" value="Bap31/Bap29_C"/>
</dbReference>
<name>A0AAW0FNJ3_9APHY</name>
<protein>
    <recommendedName>
        <fullName evidence="3">Bap31/Bap29 cytoplasmic coiled-coil domain-containing protein</fullName>
    </recommendedName>
</protein>
<evidence type="ECO:0000313" key="5">
    <source>
        <dbReference type="Proteomes" id="UP001385951"/>
    </source>
</evidence>
<dbReference type="EMBL" id="JASBNA010000063">
    <property type="protein sequence ID" value="KAK7679098.1"/>
    <property type="molecule type" value="Genomic_DNA"/>
</dbReference>
<evidence type="ECO:0000313" key="4">
    <source>
        <dbReference type="EMBL" id="KAK7679098.1"/>
    </source>
</evidence>
<gene>
    <name evidence="4" type="ORF">QCA50_017857</name>
</gene>
<organism evidence="4 5">
    <name type="scientific">Cerrena zonata</name>
    <dbReference type="NCBI Taxonomy" id="2478898"/>
    <lineage>
        <taxon>Eukaryota</taxon>
        <taxon>Fungi</taxon>
        <taxon>Dikarya</taxon>
        <taxon>Basidiomycota</taxon>
        <taxon>Agaricomycotina</taxon>
        <taxon>Agaricomycetes</taxon>
        <taxon>Polyporales</taxon>
        <taxon>Cerrenaceae</taxon>
        <taxon>Cerrena</taxon>
    </lineage>
</organism>
<feature type="transmembrane region" description="Helical" evidence="2">
    <location>
        <begin position="68"/>
        <end position="92"/>
    </location>
</feature>
<feature type="domain" description="Bap31/Bap29 cytoplasmic coiled-coil" evidence="3">
    <location>
        <begin position="179"/>
        <end position="212"/>
    </location>
</feature>
<keyword evidence="2" id="KW-0812">Transmembrane</keyword>
<dbReference type="PANTHER" id="PTHR31274">
    <property type="entry name" value="PROTEIN ECM3"/>
    <property type="match status" value="1"/>
</dbReference>
<sequence length="222" mass="24445">MAPPLKALFVPSNQVHIHPAPDEQPPLSFVIDLTSYVGNASVPLGLLLLGATISRLKVHAMPPGFWKTALAITATRLIILPIIGVGLTTGFYKGGWFGDDHLVRFISVLEFGLPNATALVYFTAFYTDPHLDDHLQMDCLAVCLIFAELLVTKDKLDNLKANEDLDAKTKVVTEEDTQELASLKKELASKDEDLTILKEQAEHLSNEYDATSSSVKSRKRFI</sequence>
<evidence type="ECO:0000256" key="1">
    <source>
        <dbReference type="SAM" id="Coils"/>
    </source>
</evidence>
<keyword evidence="2" id="KW-1133">Transmembrane helix</keyword>
<dbReference type="PANTHER" id="PTHR31274:SF1">
    <property type="entry name" value="AGL149CP"/>
    <property type="match status" value="1"/>
</dbReference>
<evidence type="ECO:0000259" key="3">
    <source>
        <dbReference type="Pfam" id="PF18035"/>
    </source>
</evidence>
<proteinExistence type="predicted"/>
<dbReference type="AlphaFoldDB" id="A0AAW0FNJ3"/>